<evidence type="ECO:0000313" key="2">
    <source>
        <dbReference type="Proteomes" id="UP001157914"/>
    </source>
</evidence>
<accession>A0ABY1PNP1</accession>
<evidence type="ECO:0000313" key="1">
    <source>
        <dbReference type="EMBL" id="SMP37493.1"/>
    </source>
</evidence>
<dbReference type="EMBL" id="FXTT01000015">
    <property type="protein sequence ID" value="SMP37493.1"/>
    <property type="molecule type" value="Genomic_DNA"/>
</dbReference>
<proteinExistence type="predicted"/>
<gene>
    <name evidence="1" type="ORF">SAMN06265374_0149</name>
</gene>
<dbReference type="Proteomes" id="UP001157914">
    <property type="component" value="Unassembled WGS sequence"/>
</dbReference>
<reference evidence="1 2" key="1">
    <citation type="submission" date="2017-05" db="EMBL/GenBank/DDBJ databases">
        <authorList>
            <person name="Varghese N."/>
            <person name="Submissions S."/>
        </authorList>
    </citation>
    <scope>NUCLEOTIDE SEQUENCE [LARGE SCALE GENOMIC DNA]</scope>
    <source>
        <strain evidence="1 2">DSM 15949</strain>
    </source>
</reference>
<sequence>MKKYVIERDIPGAGSMNDGEAVAAAQNSNAALAQLAPTVQWQHSHVAGDKIFCVYLADDEAAIRKHSEISGIPITAIYQVDRVMDPASAIT</sequence>
<evidence type="ECO:0008006" key="3">
    <source>
        <dbReference type="Google" id="ProtNLM"/>
    </source>
</evidence>
<dbReference type="InterPro" id="IPR025336">
    <property type="entry name" value="SCO4226-like"/>
</dbReference>
<keyword evidence="2" id="KW-1185">Reference proteome</keyword>
<dbReference type="Pfam" id="PF14026">
    <property type="entry name" value="SCO4226-like"/>
    <property type="match status" value="1"/>
</dbReference>
<dbReference type="RefSeq" id="WP_155189193.1">
    <property type="nucleotide sequence ID" value="NZ_BAAAEA010000011.1"/>
</dbReference>
<protein>
    <recommendedName>
        <fullName evidence="3">DUF4242 domain-containing protein</fullName>
    </recommendedName>
</protein>
<organism evidence="1 2">
    <name type="scientific">Roseibium denhamense</name>
    <dbReference type="NCBI Taxonomy" id="76305"/>
    <lineage>
        <taxon>Bacteria</taxon>
        <taxon>Pseudomonadati</taxon>
        <taxon>Pseudomonadota</taxon>
        <taxon>Alphaproteobacteria</taxon>
        <taxon>Hyphomicrobiales</taxon>
        <taxon>Stappiaceae</taxon>
        <taxon>Roseibium</taxon>
    </lineage>
</organism>
<name>A0ABY1PNP1_9HYPH</name>
<comment type="caution">
    <text evidence="1">The sequence shown here is derived from an EMBL/GenBank/DDBJ whole genome shotgun (WGS) entry which is preliminary data.</text>
</comment>